<dbReference type="PANTHER" id="PTHR48207">
    <property type="entry name" value="SUCCINATE--HYDROXYMETHYLGLUTARATE COA-TRANSFERASE"/>
    <property type="match status" value="1"/>
</dbReference>
<dbReference type="PANTHER" id="PTHR48207:SF3">
    <property type="entry name" value="SUCCINATE--HYDROXYMETHYLGLUTARATE COA-TRANSFERASE"/>
    <property type="match status" value="1"/>
</dbReference>
<comment type="caution">
    <text evidence="2">The sequence shown here is derived from an EMBL/GenBank/DDBJ whole genome shotgun (WGS) entry which is preliminary data.</text>
</comment>
<evidence type="ECO:0000256" key="1">
    <source>
        <dbReference type="ARBA" id="ARBA00022679"/>
    </source>
</evidence>
<dbReference type="InterPro" id="IPR044855">
    <property type="entry name" value="CoA-Trfase_III_dom3_sf"/>
</dbReference>
<dbReference type="GO" id="GO:0008410">
    <property type="term" value="F:CoA-transferase activity"/>
    <property type="evidence" value="ECO:0007669"/>
    <property type="project" value="TreeGrafter"/>
</dbReference>
<dbReference type="InterPro" id="IPR003673">
    <property type="entry name" value="CoA-Trfase_fam_III"/>
</dbReference>
<organism evidence="2 3">
    <name type="scientific">Halioxenophilus aromaticivorans</name>
    <dbReference type="NCBI Taxonomy" id="1306992"/>
    <lineage>
        <taxon>Bacteria</taxon>
        <taxon>Pseudomonadati</taxon>
        <taxon>Pseudomonadota</taxon>
        <taxon>Gammaproteobacteria</taxon>
        <taxon>Alteromonadales</taxon>
        <taxon>Alteromonadaceae</taxon>
        <taxon>Halioxenophilus</taxon>
    </lineage>
</organism>
<keyword evidence="1" id="KW-0808">Transferase</keyword>
<reference evidence="3" key="1">
    <citation type="journal article" date="2019" name="Int. J. Syst. Evol. Microbiol.">
        <title>The Global Catalogue of Microorganisms (GCM) 10K type strain sequencing project: providing services to taxonomists for standard genome sequencing and annotation.</title>
        <authorList>
            <consortium name="The Broad Institute Genomics Platform"/>
            <consortium name="The Broad Institute Genome Sequencing Center for Infectious Disease"/>
            <person name="Wu L."/>
            <person name="Ma J."/>
        </authorList>
    </citation>
    <scope>NUCLEOTIDE SEQUENCE [LARGE SCALE GENOMIC DNA]</scope>
    <source>
        <strain evidence="3">JCM 19134</strain>
    </source>
</reference>
<name>A0AAV3TX14_9ALTE</name>
<evidence type="ECO:0000313" key="3">
    <source>
        <dbReference type="Proteomes" id="UP001409585"/>
    </source>
</evidence>
<dbReference type="Gene3D" id="3.30.1540.10">
    <property type="entry name" value="formyl-coa transferase, domain 3"/>
    <property type="match status" value="1"/>
</dbReference>
<dbReference type="Pfam" id="PF02515">
    <property type="entry name" value="CoA_transf_3"/>
    <property type="match status" value="1"/>
</dbReference>
<dbReference type="EMBL" id="BAABLX010000001">
    <property type="protein sequence ID" value="GAA4929416.1"/>
    <property type="molecule type" value="Genomic_DNA"/>
</dbReference>
<dbReference type="RefSeq" id="WP_345415491.1">
    <property type="nucleotide sequence ID" value="NZ_AP031496.1"/>
</dbReference>
<dbReference type="AlphaFoldDB" id="A0AAV3TX14"/>
<protein>
    <submittedName>
        <fullName evidence="2">CaiB/BaiF CoA-transferase family protein</fullName>
    </submittedName>
</protein>
<accession>A0AAV3TX14</accession>
<dbReference type="Gene3D" id="3.40.50.10540">
    <property type="entry name" value="Crotonobetainyl-coa:carnitine coa-transferase, domain 1"/>
    <property type="match status" value="1"/>
</dbReference>
<sequence>MSQPGEKNWKGPLLGITVLDFTRVLAGPSASLALADMGADVIKIEPPGTGDETRTFPPFKNNESHYYLSVNRGKKSIVIDLKSPEGVALVKELVVKSDILIENYRPGVMERLGLGYQTLKPLNPGLIYCAISGFGLSGPLKDRPSFDIVLQALSGALSVNGEPDGLPTKLGIPLGDLVGGINGPIGILSALYERSVTGVGRLIDVSLLDGMVGMLGYLAQLAFFTGEDPQRQGSQHPNLVPYGVFAAQDGSIIIACLTNSFWGRVCQAIGRPELECDERYNSLEKRREQRTVVNEIVTRFTEQHTVSYLIELFTELEVPHAPILGVQEALQQPQIQQRDMVVQVNHKTLGDIPIINRPIKFPESTQPTPSAPATLGEHTDFILQTVLNKSEQEINQLKLNKTVY</sequence>
<dbReference type="Proteomes" id="UP001409585">
    <property type="component" value="Unassembled WGS sequence"/>
</dbReference>
<proteinExistence type="predicted"/>
<gene>
    <name evidence="2" type="ORF">GCM10025791_01400</name>
</gene>
<evidence type="ECO:0000313" key="2">
    <source>
        <dbReference type="EMBL" id="GAA4929416.1"/>
    </source>
</evidence>
<dbReference type="InterPro" id="IPR050483">
    <property type="entry name" value="CoA-transferase_III_domain"/>
</dbReference>
<dbReference type="InterPro" id="IPR023606">
    <property type="entry name" value="CoA-Trfase_III_dom_1_sf"/>
</dbReference>
<keyword evidence="3" id="KW-1185">Reference proteome</keyword>
<dbReference type="SUPFAM" id="SSF89796">
    <property type="entry name" value="CoA-transferase family III (CaiB/BaiF)"/>
    <property type="match status" value="1"/>
</dbReference>